<comment type="caution">
    <text evidence="2">The sequence shown here is derived from an EMBL/GenBank/DDBJ whole genome shotgun (WGS) entry which is preliminary data.</text>
</comment>
<keyword evidence="3" id="KW-1185">Reference proteome</keyword>
<organism evidence="2 3">
    <name type="scientific">Pichia californica</name>
    <dbReference type="NCBI Taxonomy" id="460514"/>
    <lineage>
        <taxon>Eukaryota</taxon>
        <taxon>Fungi</taxon>
        <taxon>Dikarya</taxon>
        <taxon>Ascomycota</taxon>
        <taxon>Saccharomycotina</taxon>
        <taxon>Pichiomycetes</taxon>
        <taxon>Pichiales</taxon>
        <taxon>Pichiaceae</taxon>
        <taxon>Pichia</taxon>
    </lineage>
</organism>
<evidence type="ECO:0000256" key="1">
    <source>
        <dbReference type="SAM" id="MobiDB-lite"/>
    </source>
</evidence>
<dbReference type="InterPro" id="IPR016169">
    <property type="entry name" value="FAD-bd_PCMH_sub2"/>
</dbReference>
<dbReference type="Proteomes" id="UP000697127">
    <property type="component" value="Unassembled WGS sequence"/>
</dbReference>
<dbReference type="EMBL" id="PUHW01000302">
    <property type="protein sequence ID" value="KAG0687179.1"/>
    <property type="molecule type" value="Genomic_DNA"/>
</dbReference>
<dbReference type="AlphaFoldDB" id="A0A9P6WI37"/>
<dbReference type="InterPro" id="IPR036318">
    <property type="entry name" value="FAD-bd_PCMH-like_sf"/>
</dbReference>
<dbReference type="GO" id="GO:0050660">
    <property type="term" value="F:flavin adenine dinucleotide binding"/>
    <property type="evidence" value="ECO:0007669"/>
    <property type="project" value="InterPro"/>
</dbReference>
<evidence type="ECO:0000313" key="3">
    <source>
        <dbReference type="Proteomes" id="UP000697127"/>
    </source>
</evidence>
<feature type="compositionally biased region" description="Polar residues" evidence="1">
    <location>
        <begin position="29"/>
        <end position="46"/>
    </location>
</feature>
<dbReference type="SUPFAM" id="SSF56176">
    <property type="entry name" value="FAD-binding/transporter-associated domain-like"/>
    <property type="match status" value="1"/>
</dbReference>
<gene>
    <name evidence="2" type="ORF">C6P40_002762</name>
</gene>
<accession>A0A9P6WI37</accession>
<feature type="region of interest" description="Disordered" evidence="1">
    <location>
        <begin position="29"/>
        <end position="51"/>
    </location>
</feature>
<proteinExistence type="predicted"/>
<feature type="non-terminal residue" evidence="2">
    <location>
        <position position="534"/>
    </location>
</feature>
<reference evidence="2" key="1">
    <citation type="submission" date="2020-11" db="EMBL/GenBank/DDBJ databases">
        <title>Kefir isolates.</title>
        <authorList>
            <person name="Marcisauskas S."/>
            <person name="Kim Y."/>
            <person name="Blasche S."/>
        </authorList>
    </citation>
    <scope>NUCLEOTIDE SEQUENCE</scope>
    <source>
        <strain evidence="2">Olga-1</strain>
    </source>
</reference>
<protein>
    <submittedName>
        <fullName evidence="2">Uncharacterized protein</fullName>
    </submittedName>
</protein>
<sequence>MLKTSFKSLKINLKSSTVTFQRSIINGPTKTGSNTIKKSPTKTSKNANDEGKKSSNSFLDSSFSFQLFLIVGAMGAGYTLGKTTILTSPPATLFPNESITPTDLLVEYEKSDKEIENKQYDMFRRCILRILESKGFEVDMKYGKNQSLYDEKYCNKEISDIMNSEDGLNDVFFGKDSKTWENKEFIWYPESTNDVSMILKYCNEFKIPVYTEDFGFKPKGLVFSIDYKYFQNSIKEKDSNIIKFNIGLSNQKINEILKENDLEYDINSSLRASDLFLMKCGIQLNDYKNRLINNKINKEYINGLECVLVDGSIMDLKKYSDDIKDDDSILYGIVSSAQEIICAITEVSLDKRKLELIKEDLSKNLIVIGSNELSKLNDTVKDIKGRVDTVKNDISLIDNNGCELITSTYGPYKTFAVLKLTDKELNKLNKRFTVNNSSNNNEENQNLKISRYDIKDIELDISKSVYYSSRVKSGDGGVILIKDNITDENSMLRTYHGTTPLIESEIIDYEDNSDENEYIKRAFLRRLKLAVDSN</sequence>
<evidence type="ECO:0000313" key="2">
    <source>
        <dbReference type="EMBL" id="KAG0687179.1"/>
    </source>
</evidence>
<dbReference type="Gene3D" id="3.30.465.10">
    <property type="match status" value="1"/>
</dbReference>
<name>A0A9P6WI37_9ASCO</name>